<dbReference type="PATRIC" id="fig|320787.5.peg.2319"/>
<proteinExistence type="predicted"/>
<gene>
    <name evidence="1" type="ORF">CA2015_2113</name>
</gene>
<dbReference type="OrthoDB" id="1394820at2"/>
<protein>
    <submittedName>
        <fullName evidence="1">Uncharacterized protein</fullName>
    </submittedName>
</protein>
<accession>A0A0H4PEL2</accession>
<sequence>MFGIKSQINDGMLYLINDMVEIQLINAKKELSELSAGNTERREFLTAQIAYKESELEKFKTDIEKQLSEKFQFSIEELYAMYGQYDNKYINIEFHKFSKSAKKFGRNIDGVLSYYKKEREELEGAISKENVPRTNGMVKIDCPTNEKLTTKQITELIKVGFNSSDIYEVLASNYPAEKSFNQSGIKEIPNTISVNVDPKYFDANKAYIWTNSQKIIDGQILIEEELAKFCGFSLFLEPGSENFDLIKNNSFDKNGCKLPLVRFYELDAKLNANDISLNEMLEFNALLKARRIERTEAINNEIKKSTNKGLEHFKQEYPEIFAELQKSIVQFETESLEYHDLITPIYWDFEGYLHIYLRHCDEFAIEGHFENKTKFQYSKKDIKRILQIAIKKLKPQINVRLTSEKEFRVYGDRTLYFNGNHYSLHILSNGRVASFHPMENPNE</sequence>
<evidence type="ECO:0000313" key="2">
    <source>
        <dbReference type="Proteomes" id="UP000036520"/>
    </source>
</evidence>
<reference evidence="1 2" key="1">
    <citation type="submission" date="2015-07" db="EMBL/GenBank/DDBJ databases">
        <authorList>
            <person name="Kim K.M."/>
        </authorList>
    </citation>
    <scope>NUCLEOTIDE SEQUENCE [LARGE SCALE GENOMIC DNA]</scope>
    <source>
        <strain evidence="1 2">KCTC 12363</strain>
    </source>
</reference>
<name>A0A0H4PEL2_9BACT</name>
<dbReference type="EMBL" id="CP012040">
    <property type="protein sequence ID" value="AKP51535.1"/>
    <property type="molecule type" value="Genomic_DNA"/>
</dbReference>
<dbReference type="Proteomes" id="UP000036520">
    <property type="component" value="Chromosome"/>
</dbReference>
<dbReference type="AlphaFoldDB" id="A0A0H4PEL2"/>
<keyword evidence="2" id="KW-1185">Reference proteome</keyword>
<organism evidence="1 2">
    <name type="scientific">Cyclobacterium amurskyense</name>
    <dbReference type="NCBI Taxonomy" id="320787"/>
    <lineage>
        <taxon>Bacteria</taxon>
        <taxon>Pseudomonadati</taxon>
        <taxon>Bacteroidota</taxon>
        <taxon>Cytophagia</taxon>
        <taxon>Cytophagales</taxon>
        <taxon>Cyclobacteriaceae</taxon>
        <taxon>Cyclobacterium</taxon>
    </lineage>
</organism>
<dbReference type="KEGG" id="camu:CA2015_2113"/>
<evidence type="ECO:0000313" key="1">
    <source>
        <dbReference type="EMBL" id="AKP51535.1"/>
    </source>
</evidence>
<dbReference type="RefSeq" id="WP_048641860.1">
    <property type="nucleotide sequence ID" value="NZ_CP012040.1"/>
</dbReference>